<dbReference type="EMBL" id="BARW01015872">
    <property type="protein sequence ID" value="GAI99885.1"/>
    <property type="molecule type" value="Genomic_DNA"/>
</dbReference>
<sequence length="29" mass="3167">CVAGCLSNTINLSHYTNQQLMAQLEGMLL</sequence>
<name>X1UJ11_9ZZZZ</name>
<dbReference type="AlphaFoldDB" id="X1UJ11"/>
<organism evidence="1">
    <name type="scientific">marine sediment metagenome</name>
    <dbReference type="NCBI Taxonomy" id="412755"/>
    <lineage>
        <taxon>unclassified sequences</taxon>
        <taxon>metagenomes</taxon>
        <taxon>ecological metagenomes</taxon>
    </lineage>
</organism>
<proteinExistence type="predicted"/>
<accession>X1UJ11</accession>
<protein>
    <submittedName>
        <fullName evidence="1">Uncharacterized protein</fullName>
    </submittedName>
</protein>
<feature type="non-terminal residue" evidence="1">
    <location>
        <position position="1"/>
    </location>
</feature>
<comment type="caution">
    <text evidence="1">The sequence shown here is derived from an EMBL/GenBank/DDBJ whole genome shotgun (WGS) entry which is preliminary data.</text>
</comment>
<gene>
    <name evidence="1" type="ORF">S12H4_27764</name>
</gene>
<reference evidence="1" key="1">
    <citation type="journal article" date="2014" name="Front. Microbiol.">
        <title>High frequency of phylogenetically diverse reductive dehalogenase-homologous genes in deep subseafloor sedimentary metagenomes.</title>
        <authorList>
            <person name="Kawai M."/>
            <person name="Futagami T."/>
            <person name="Toyoda A."/>
            <person name="Takaki Y."/>
            <person name="Nishi S."/>
            <person name="Hori S."/>
            <person name="Arai W."/>
            <person name="Tsubouchi T."/>
            <person name="Morono Y."/>
            <person name="Uchiyama I."/>
            <person name="Ito T."/>
            <person name="Fujiyama A."/>
            <person name="Inagaki F."/>
            <person name="Takami H."/>
        </authorList>
    </citation>
    <scope>NUCLEOTIDE SEQUENCE</scope>
    <source>
        <strain evidence="1">Expedition CK06-06</strain>
    </source>
</reference>
<evidence type="ECO:0000313" key="1">
    <source>
        <dbReference type="EMBL" id="GAI99885.1"/>
    </source>
</evidence>